<evidence type="ECO:0000256" key="4">
    <source>
        <dbReference type="ARBA" id="ARBA00022777"/>
    </source>
</evidence>
<reference evidence="11" key="1">
    <citation type="submission" date="2011-05" db="EMBL/GenBank/DDBJ databases">
        <title>Complete sequence of Desulfotomaculum ruminis DSM 2154.</title>
        <authorList>
            <person name="Lucas S."/>
            <person name="Copeland A."/>
            <person name="Lapidus A."/>
            <person name="Cheng J.-F."/>
            <person name="Goodwin L."/>
            <person name="Pitluck S."/>
            <person name="Lu M."/>
            <person name="Detter J.C."/>
            <person name="Han C."/>
            <person name="Tapia R."/>
            <person name="Land M."/>
            <person name="Hauser L."/>
            <person name="Kyrpides N."/>
            <person name="Ivanova N."/>
            <person name="Mikhailova N."/>
            <person name="Pagani I."/>
            <person name="Stams A.J.M."/>
            <person name="Plugge C.M."/>
            <person name="Muyzer G."/>
            <person name="Kuever J."/>
            <person name="Parshina S.N."/>
            <person name="Ivanova A.E."/>
            <person name="Nazina T.N."/>
            <person name="Brambilla E."/>
            <person name="Spring S."/>
            <person name="Klenk H.-P."/>
            <person name="Woyke T."/>
        </authorList>
    </citation>
    <scope>NUCLEOTIDE SEQUENCE [LARGE SCALE GENOMIC DNA]</scope>
    <source>
        <strain evidence="11">ATCC 23193 / DSM 2154 / NCIB 8452 / DL</strain>
    </source>
</reference>
<evidence type="ECO:0000259" key="9">
    <source>
        <dbReference type="Pfam" id="PF02224"/>
    </source>
</evidence>
<dbReference type="SUPFAM" id="SSF52540">
    <property type="entry name" value="P-loop containing nucleoside triphosphate hydrolases"/>
    <property type="match status" value="1"/>
</dbReference>
<dbReference type="KEGG" id="dru:Desru_2952"/>
<dbReference type="GO" id="GO:0015949">
    <property type="term" value="P:nucleobase-containing small molecule interconversion"/>
    <property type="evidence" value="ECO:0007669"/>
    <property type="project" value="TreeGrafter"/>
</dbReference>
<evidence type="ECO:0000256" key="5">
    <source>
        <dbReference type="ARBA" id="ARBA00022840"/>
    </source>
</evidence>
<feature type="binding site" evidence="8">
    <location>
        <begin position="14"/>
        <end position="22"/>
    </location>
    <ligand>
        <name>ATP</name>
        <dbReference type="ChEBI" id="CHEBI:30616"/>
    </ligand>
</feature>
<dbReference type="PANTHER" id="PTHR21299">
    <property type="entry name" value="CYTIDYLATE KINASE/PANTOATE-BETA-ALANINE LIGASE"/>
    <property type="match status" value="1"/>
</dbReference>
<dbReference type="GO" id="GO:0036430">
    <property type="term" value="F:CMP kinase activity"/>
    <property type="evidence" value="ECO:0007669"/>
    <property type="project" value="RHEA"/>
</dbReference>
<evidence type="ECO:0000256" key="6">
    <source>
        <dbReference type="ARBA" id="ARBA00047615"/>
    </source>
</evidence>
<proteinExistence type="inferred from homology"/>
<comment type="subcellular location">
    <subcellularLocation>
        <location evidence="8">Cytoplasm</location>
    </subcellularLocation>
</comment>
<dbReference type="RefSeq" id="WP_013842917.1">
    <property type="nucleotide sequence ID" value="NC_015589.1"/>
</dbReference>
<feature type="domain" description="Cytidylate kinase" evidence="9">
    <location>
        <begin position="10"/>
        <end position="223"/>
    </location>
</feature>
<dbReference type="EC" id="2.7.4.25" evidence="8"/>
<name>F6DT60_DESRL</name>
<evidence type="ECO:0000256" key="3">
    <source>
        <dbReference type="ARBA" id="ARBA00022741"/>
    </source>
</evidence>
<evidence type="ECO:0000256" key="8">
    <source>
        <dbReference type="HAMAP-Rule" id="MF_00238"/>
    </source>
</evidence>
<dbReference type="InterPro" id="IPR011994">
    <property type="entry name" value="Cytidylate_kinase_dom"/>
</dbReference>
<keyword evidence="3 8" id="KW-0547">Nucleotide-binding</keyword>
<dbReference type="AlphaFoldDB" id="F6DT60"/>
<evidence type="ECO:0000256" key="1">
    <source>
        <dbReference type="ARBA" id="ARBA00009427"/>
    </source>
</evidence>
<dbReference type="HAMAP" id="MF_00238">
    <property type="entry name" value="Cytidyl_kinase_type1"/>
    <property type="match status" value="1"/>
</dbReference>
<dbReference type="NCBIfam" id="TIGR00017">
    <property type="entry name" value="cmk"/>
    <property type="match status" value="1"/>
</dbReference>
<keyword evidence="11" id="KW-1185">Reference proteome</keyword>
<keyword evidence="8" id="KW-0963">Cytoplasm</keyword>
<dbReference type="InterPro" id="IPR027417">
    <property type="entry name" value="P-loop_NTPase"/>
</dbReference>
<sequence>MYNKLDKLSVAIDGPAGAGKSTVAKQVANRLNLVYIDTGAMYRAVTLKALRGEVDLDRQEELTGLARQSRIDLVGATPQRVFLDGEDVTEEIRTPEVSRSVSLVAMVPGVREVLVEQQRRLAEETGVVMDGRDIGTVVLPRAQAKFFLTASAEERARRRAKELMDKGYTIDITALTEEIRERDQLDSNRTVSPLVPAGDAIIIDSSGMTVEEVVHRIVAEIKQGEL</sequence>
<dbReference type="GO" id="GO:0005829">
    <property type="term" value="C:cytosol"/>
    <property type="evidence" value="ECO:0007669"/>
    <property type="project" value="TreeGrafter"/>
</dbReference>
<dbReference type="GO" id="GO:0006220">
    <property type="term" value="P:pyrimidine nucleotide metabolic process"/>
    <property type="evidence" value="ECO:0007669"/>
    <property type="project" value="UniProtKB-UniRule"/>
</dbReference>
<dbReference type="Proteomes" id="UP000009234">
    <property type="component" value="Chromosome"/>
</dbReference>
<dbReference type="Gene3D" id="3.40.50.300">
    <property type="entry name" value="P-loop containing nucleotide triphosphate hydrolases"/>
    <property type="match status" value="1"/>
</dbReference>
<gene>
    <name evidence="8" type="primary">cmk</name>
    <name evidence="10" type="ordered locus">Desru_2952</name>
</gene>
<dbReference type="GO" id="GO:0036431">
    <property type="term" value="F:dCMP kinase activity"/>
    <property type="evidence" value="ECO:0007669"/>
    <property type="project" value="InterPro"/>
</dbReference>
<evidence type="ECO:0000313" key="10">
    <source>
        <dbReference type="EMBL" id="AEG61165.1"/>
    </source>
</evidence>
<comment type="similarity">
    <text evidence="1 8">Belongs to the cytidylate kinase family. Type 1 subfamily.</text>
</comment>
<accession>F6DT60</accession>
<dbReference type="eggNOG" id="COG0283">
    <property type="taxonomic scope" value="Bacteria"/>
</dbReference>
<evidence type="ECO:0000256" key="7">
    <source>
        <dbReference type="ARBA" id="ARBA00048478"/>
    </source>
</evidence>
<dbReference type="HOGENOM" id="CLU_079959_0_2_9"/>
<keyword evidence="2 8" id="KW-0808">Transferase</keyword>
<comment type="catalytic activity">
    <reaction evidence="6 8">
        <text>dCMP + ATP = dCDP + ADP</text>
        <dbReference type="Rhea" id="RHEA:25094"/>
        <dbReference type="ChEBI" id="CHEBI:30616"/>
        <dbReference type="ChEBI" id="CHEBI:57566"/>
        <dbReference type="ChEBI" id="CHEBI:58593"/>
        <dbReference type="ChEBI" id="CHEBI:456216"/>
        <dbReference type="EC" id="2.7.4.25"/>
    </reaction>
</comment>
<organism evidence="10 11">
    <name type="scientific">Desulforamulus ruminis (strain ATCC 23193 / DSM 2154 / NCIMB 8452 / DL)</name>
    <name type="common">Desulfotomaculum ruminis</name>
    <dbReference type="NCBI Taxonomy" id="696281"/>
    <lineage>
        <taxon>Bacteria</taxon>
        <taxon>Bacillati</taxon>
        <taxon>Bacillota</taxon>
        <taxon>Clostridia</taxon>
        <taxon>Eubacteriales</taxon>
        <taxon>Peptococcaceae</taxon>
        <taxon>Desulforamulus</taxon>
    </lineage>
</organism>
<dbReference type="InterPro" id="IPR003136">
    <property type="entry name" value="Cytidylate_kin"/>
</dbReference>
<evidence type="ECO:0000313" key="11">
    <source>
        <dbReference type="Proteomes" id="UP000009234"/>
    </source>
</evidence>
<protein>
    <recommendedName>
        <fullName evidence="8">Cytidylate kinase</fullName>
        <shortName evidence="8">CK</shortName>
        <ecNumber evidence="8">2.7.4.25</ecNumber>
    </recommendedName>
    <alternativeName>
        <fullName evidence="8">Cytidine monophosphate kinase</fullName>
        <shortName evidence="8">CMP kinase</shortName>
    </alternativeName>
</protein>
<dbReference type="PANTHER" id="PTHR21299:SF2">
    <property type="entry name" value="CYTIDYLATE KINASE"/>
    <property type="match status" value="1"/>
</dbReference>
<dbReference type="GO" id="GO:0005524">
    <property type="term" value="F:ATP binding"/>
    <property type="evidence" value="ECO:0007669"/>
    <property type="project" value="UniProtKB-UniRule"/>
</dbReference>
<reference evidence="10 11" key="2">
    <citation type="journal article" date="2012" name="Stand. Genomic Sci.">
        <title>Complete genome sequence of the sulfate-reducing firmicute Desulfotomaculum ruminis type strain (DL(T)).</title>
        <authorList>
            <person name="Spring S."/>
            <person name="Visser M."/>
            <person name="Lu M."/>
            <person name="Copeland A."/>
            <person name="Lapidus A."/>
            <person name="Lucas S."/>
            <person name="Cheng J.F."/>
            <person name="Han C."/>
            <person name="Tapia R."/>
            <person name="Goodwin L.A."/>
            <person name="Pitluck S."/>
            <person name="Ivanova N."/>
            <person name="Land M."/>
            <person name="Hauser L."/>
            <person name="Larimer F."/>
            <person name="Rohde M."/>
            <person name="Goker M."/>
            <person name="Detter J.C."/>
            <person name="Kyrpides N.C."/>
            <person name="Woyke T."/>
            <person name="Schaap P.J."/>
            <person name="Plugge C.M."/>
            <person name="Muyzer G."/>
            <person name="Kuever J."/>
            <person name="Pereira I.A."/>
            <person name="Parshina S.N."/>
            <person name="Bernier-Latmani R."/>
            <person name="Stams A.J."/>
            <person name="Klenk H.P."/>
        </authorList>
    </citation>
    <scope>NUCLEOTIDE SEQUENCE [LARGE SCALE GENOMIC DNA]</scope>
    <source>
        <strain evidence="11">ATCC 23193 / DSM 2154 / NCIB 8452 / DL</strain>
    </source>
</reference>
<dbReference type="Pfam" id="PF02224">
    <property type="entry name" value="Cytidylate_kin"/>
    <property type="match status" value="1"/>
</dbReference>
<dbReference type="CDD" id="cd02020">
    <property type="entry name" value="CMPK"/>
    <property type="match status" value="1"/>
</dbReference>
<keyword evidence="5 8" id="KW-0067">ATP-binding</keyword>
<evidence type="ECO:0000256" key="2">
    <source>
        <dbReference type="ARBA" id="ARBA00022679"/>
    </source>
</evidence>
<keyword evidence="4 8" id="KW-0418">Kinase</keyword>
<comment type="catalytic activity">
    <reaction evidence="7 8">
        <text>CMP + ATP = CDP + ADP</text>
        <dbReference type="Rhea" id="RHEA:11600"/>
        <dbReference type="ChEBI" id="CHEBI:30616"/>
        <dbReference type="ChEBI" id="CHEBI:58069"/>
        <dbReference type="ChEBI" id="CHEBI:60377"/>
        <dbReference type="ChEBI" id="CHEBI:456216"/>
        <dbReference type="EC" id="2.7.4.25"/>
    </reaction>
</comment>
<dbReference type="EMBL" id="CP002780">
    <property type="protein sequence ID" value="AEG61165.1"/>
    <property type="molecule type" value="Genomic_DNA"/>
</dbReference>
<dbReference type="STRING" id="696281.Desru_2952"/>